<dbReference type="Gene3D" id="1.10.3470.10">
    <property type="entry name" value="ABC transporter involved in vitamin B12 uptake, BtuC"/>
    <property type="match status" value="1"/>
</dbReference>
<feature type="transmembrane region" description="Helical" evidence="8">
    <location>
        <begin position="292"/>
        <end position="309"/>
    </location>
</feature>
<proteinExistence type="inferred from homology"/>
<keyword evidence="6 8" id="KW-1133">Transmembrane helix</keyword>
<name>A0A9Q4AKF8_9HYPH</name>
<evidence type="ECO:0000256" key="6">
    <source>
        <dbReference type="ARBA" id="ARBA00022989"/>
    </source>
</evidence>
<dbReference type="GO" id="GO:0033214">
    <property type="term" value="P:siderophore-iron import into cell"/>
    <property type="evidence" value="ECO:0007669"/>
    <property type="project" value="TreeGrafter"/>
</dbReference>
<organism evidence="9 10">
    <name type="scientific">Devosia ureilytica</name>
    <dbReference type="NCBI Taxonomy" id="2952754"/>
    <lineage>
        <taxon>Bacteria</taxon>
        <taxon>Pseudomonadati</taxon>
        <taxon>Pseudomonadota</taxon>
        <taxon>Alphaproteobacteria</taxon>
        <taxon>Hyphomicrobiales</taxon>
        <taxon>Devosiaceae</taxon>
        <taxon>Devosia</taxon>
    </lineage>
</organism>
<evidence type="ECO:0000313" key="9">
    <source>
        <dbReference type="EMBL" id="MCP8885658.1"/>
    </source>
</evidence>
<feature type="transmembrane region" description="Helical" evidence="8">
    <location>
        <begin position="162"/>
        <end position="184"/>
    </location>
</feature>
<sequence length="351" mass="35960">MTTTTADITRIVAVRRAAATRRQGVAAGLILALLAAFAMALYLGDYPVAAQGIIQSLLSPLTGLADRGVDFIVLQVRLPRAVLAILAGASFALAGIIFQTLLRNPLASPDIIGIAHGASASAVFCIIILGWSGLAVSLGAFAGAVLTALTIYLLAWRNGVTAFRVVLIGIGMAAMLAAVISYLFTRARLNEVQQAMAWLVGSLNAARPADSIVLGGAMLVLVPLMIALLRGLDAMELGDDTARALGAKVETTRLGLMLVAVGFAAFATAAVGPVGFVAFVSGPLARSLLKGAGRGFLQAALVGALVMLVSDLVAQHLLPTVQLPVGVVTGACGALFLLWLLMASGRSGRVN</sequence>
<dbReference type="PANTHER" id="PTHR30472">
    <property type="entry name" value="FERRIC ENTEROBACTIN TRANSPORT SYSTEM PERMEASE PROTEIN"/>
    <property type="match status" value="1"/>
</dbReference>
<evidence type="ECO:0000256" key="3">
    <source>
        <dbReference type="ARBA" id="ARBA00022448"/>
    </source>
</evidence>
<dbReference type="InterPro" id="IPR000522">
    <property type="entry name" value="ABC_transptr_permease_BtuC"/>
</dbReference>
<dbReference type="SUPFAM" id="SSF81345">
    <property type="entry name" value="ABC transporter involved in vitamin B12 uptake, BtuC"/>
    <property type="match status" value="1"/>
</dbReference>
<dbReference type="CDD" id="cd06550">
    <property type="entry name" value="TM_ABC_iron-siderophores_like"/>
    <property type="match status" value="1"/>
</dbReference>
<protein>
    <submittedName>
        <fullName evidence="9">Iron chelate uptake ABC transporter family permease subunit</fullName>
    </submittedName>
</protein>
<feature type="transmembrane region" description="Helical" evidence="8">
    <location>
        <begin position="212"/>
        <end position="232"/>
    </location>
</feature>
<dbReference type="GO" id="GO:0005886">
    <property type="term" value="C:plasma membrane"/>
    <property type="evidence" value="ECO:0007669"/>
    <property type="project" value="UniProtKB-SubCell"/>
</dbReference>
<dbReference type="Proteomes" id="UP001060275">
    <property type="component" value="Unassembled WGS sequence"/>
</dbReference>
<evidence type="ECO:0000256" key="4">
    <source>
        <dbReference type="ARBA" id="ARBA00022475"/>
    </source>
</evidence>
<dbReference type="Pfam" id="PF01032">
    <property type="entry name" value="FecCD"/>
    <property type="match status" value="1"/>
</dbReference>
<evidence type="ECO:0000256" key="5">
    <source>
        <dbReference type="ARBA" id="ARBA00022692"/>
    </source>
</evidence>
<reference evidence="9" key="1">
    <citation type="submission" date="2022-06" db="EMBL/GenBank/DDBJ databases">
        <title>Devosia sp. XJ19-45 genome assembly.</title>
        <authorList>
            <person name="Li B."/>
            <person name="Cai M."/>
            <person name="Nie G."/>
            <person name="Li W."/>
        </authorList>
    </citation>
    <scope>NUCLEOTIDE SEQUENCE</scope>
    <source>
        <strain evidence="9">XJ19-45</strain>
    </source>
</reference>
<gene>
    <name evidence="9" type="ORF">NF348_00875</name>
</gene>
<dbReference type="EMBL" id="JAMWDU010000001">
    <property type="protein sequence ID" value="MCP8885658.1"/>
    <property type="molecule type" value="Genomic_DNA"/>
</dbReference>
<keyword evidence="4" id="KW-1003">Cell membrane</keyword>
<feature type="transmembrane region" description="Helical" evidence="8">
    <location>
        <begin position="25"/>
        <end position="43"/>
    </location>
</feature>
<feature type="transmembrane region" description="Helical" evidence="8">
    <location>
        <begin position="111"/>
        <end position="131"/>
    </location>
</feature>
<dbReference type="PANTHER" id="PTHR30472:SF24">
    <property type="entry name" value="FERRIC ENTEROBACTIN TRANSPORT SYSTEM PERMEASE PROTEIN FEPG"/>
    <property type="match status" value="1"/>
</dbReference>
<feature type="transmembrane region" description="Helical" evidence="8">
    <location>
        <begin position="321"/>
        <end position="341"/>
    </location>
</feature>
<dbReference type="GO" id="GO:0022857">
    <property type="term" value="F:transmembrane transporter activity"/>
    <property type="evidence" value="ECO:0007669"/>
    <property type="project" value="InterPro"/>
</dbReference>
<comment type="caution">
    <text evidence="9">The sequence shown here is derived from an EMBL/GenBank/DDBJ whole genome shotgun (WGS) entry which is preliminary data.</text>
</comment>
<accession>A0A9Q4AKF8</accession>
<dbReference type="InterPro" id="IPR037294">
    <property type="entry name" value="ABC_BtuC-like"/>
</dbReference>
<evidence type="ECO:0000256" key="2">
    <source>
        <dbReference type="ARBA" id="ARBA00007935"/>
    </source>
</evidence>
<evidence type="ECO:0000313" key="10">
    <source>
        <dbReference type="Proteomes" id="UP001060275"/>
    </source>
</evidence>
<feature type="transmembrane region" description="Helical" evidence="8">
    <location>
        <begin position="252"/>
        <end position="280"/>
    </location>
</feature>
<comment type="similarity">
    <text evidence="2">Belongs to the binding-protein-dependent transport system permease family. FecCD subfamily.</text>
</comment>
<dbReference type="RefSeq" id="WP_254673126.1">
    <property type="nucleotide sequence ID" value="NZ_JAMWDU010000001.1"/>
</dbReference>
<keyword evidence="5 8" id="KW-0812">Transmembrane</keyword>
<feature type="transmembrane region" description="Helical" evidence="8">
    <location>
        <begin position="138"/>
        <end position="156"/>
    </location>
</feature>
<keyword evidence="3" id="KW-0813">Transport</keyword>
<dbReference type="AlphaFoldDB" id="A0A9Q4AKF8"/>
<comment type="subcellular location">
    <subcellularLocation>
        <location evidence="1">Cell membrane</location>
        <topology evidence="1">Multi-pass membrane protein</topology>
    </subcellularLocation>
</comment>
<feature type="transmembrane region" description="Helical" evidence="8">
    <location>
        <begin position="81"/>
        <end position="99"/>
    </location>
</feature>
<evidence type="ECO:0000256" key="1">
    <source>
        <dbReference type="ARBA" id="ARBA00004651"/>
    </source>
</evidence>
<keyword evidence="7 8" id="KW-0472">Membrane</keyword>
<keyword evidence="10" id="KW-1185">Reference proteome</keyword>
<evidence type="ECO:0000256" key="7">
    <source>
        <dbReference type="ARBA" id="ARBA00023136"/>
    </source>
</evidence>
<evidence type="ECO:0000256" key="8">
    <source>
        <dbReference type="SAM" id="Phobius"/>
    </source>
</evidence>